<evidence type="ECO:0000256" key="2">
    <source>
        <dbReference type="ARBA" id="ARBA00004993"/>
    </source>
</evidence>
<keyword evidence="7" id="KW-0259">Enterobactin biosynthesis</keyword>
<feature type="domain" description="4'-phosphopantetheinyl transferase N-terminal" evidence="15">
    <location>
        <begin position="55"/>
        <end position="117"/>
    </location>
</feature>
<evidence type="ECO:0000256" key="1">
    <source>
        <dbReference type="ARBA" id="ARBA00003937"/>
    </source>
</evidence>
<feature type="binding site" evidence="12">
    <location>
        <position position="129"/>
    </location>
    <ligand>
        <name>CoA</name>
        <dbReference type="ChEBI" id="CHEBI:57287"/>
    </ligand>
</feature>
<dbReference type="SUPFAM" id="SSF56214">
    <property type="entry name" value="4'-phosphopantetheinyl transferase"/>
    <property type="match status" value="1"/>
</dbReference>
<evidence type="ECO:0000259" key="14">
    <source>
        <dbReference type="Pfam" id="PF01648"/>
    </source>
</evidence>
<dbReference type="GO" id="GO:0005886">
    <property type="term" value="C:plasma membrane"/>
    <property type="evidence" value="ECO:0007669"/>
    <property type="project" value="TreeGrafter"/>
</dbReference>
<keyword evidence="13" id="KW-0479">Metal-binding</keyword>
<dbReference type="OrthoDB" id="8210607at2"/>
<evidence type="ECO:0000256" key="6">
    <source>
        <dbReference type="ARBA" id="ARBA00022679"/>
    </source>
</evidence>
<evidence type="ECO:0000256" key="3">
    <source>
        <dbReference type="ARBA" id="ARBA00008342"/>
    </source>
</evidence>
<feature type="domain" description="4'-phosphopantetheinyl transferase" evidence="14">
    <location>
        <begin position="125"/>
        <end position="217"/>
    </location>
</feature>
<feature type="binding site" evidence="12">
    <location>
        <position position="63"/>
    </location>
    <ligand>
        <name>CoA</name>
        <dbReference type="ChEBI" id="CHEBI:57287"/>
    </ligand>
</feature>
<feature type="binding site" evidence="13">
    <location>
        <position position="129"/>
    </location>
    <ligand>
        <name>Mg(2+)</name>
        <dbReference type="ChEBI" id="CHEBI:18420"/>
    </ligand>
</feature>
<keyword evidence="17" id="KW-1185">Reference proteome</keyword>
<proteinExistence type="inferred from homology"/>
<dbReference type="UniPathway" id="UPA00017"/>
<organism evidence="16 17">
    <name type="scientific">Pseudomonas oryzae</name>
    <dbReference type="NCBI Taxonomy" id="1392877"/>
    <lineage>
        <taxon>Bacteria</taxon>
        <taxon>Pseudomonadati</taxon>
        <taxon>Pseudomonadota</taxon>
        <taxon>Gammaproteobacteria</taxon>
        <taxon>Pseudomonadales</taxon>
        <taxon>Pseudomonadaceae</taxon>
        <taxon>Pseudomonas</taxon>
    </lineage>
</organism>
<evidence type="ECO:0000313" key="17">
    <source>
        <dbReference type="Proteomes" id="UP000243359"/>
    </source>
</evidence>
<dbReference type="STRING" id="1392877.SAMN05216221_2166"/>
<reference evidence="17" key="1">
    <citation type="submission" date="2016-10" db="EMBL/GenBank/DDBJ databases">
        <authorList>
            <person name="Varghese N."/>
            <person name="Submissions S."/>
        </authorList>
    </citation>
    <scope>NUCLEOTIDE SEQUENCE [LARGE SCALE GENOMIC DNA]</scope>
    <source>
        <strain evidence="17">KCTC 32247</strain>
    </source>
</reference>
<comment type="similarity">
    <text evidence="3">Belongs to the P-Pant transferase superfamily. EntD family.</text>
</comment>
<comment type="pathway">
    <text evidence="2">Siderophore biosynthesis; enterobactin biosynthesis.</text>
</comment>
<dbReference type="InterPro" id="IPR003542">
    <property type="entry name" value="Enbac_synth_compD-like"/>
</dbReference>
<dbReference type="PANTHER" id="PTHR38096">
    <property type="entry name" value="ENTEROBACTIN SYNTHASE COMPONENT D"/>
    <property type="match status" value="1"/>
</dbReference>
<evidence type="ECO:0000256" key="9">
    <source>
        <dbReference type="ARBA" id="ARBA00031996"/>
    </source>
</evidence>
<evidence type="ECO:0000256" key="4">
    <source>
        <dbReference type="ARBA" id="ARBA00011503"/>
    </source>
</evidence>
<evidence type="ECO:0000256" key="10">
    <source>
        <dbReference type="ARBA" id="ARBA00049176"/>
    </source>
</evidence>
<dbReference type="PANTHER" id="PTHR38096:SF1">
    <property type="entry name" value="ENTEROBACTIN SYNTHASE COMPONENT D"/>
    <property type="match status" value="1"/>
</dbReference>
<feature type="binding site" evidence="13">
    <location>
        <position position="130"/>
    </location>
    <ligand>
        <name>Mg(2+)</name>
        <dbReference type="ChEBI" id="CHEBI:18420"/>
    </ligand>
</feature>
<feature type="binding site" evidence="13">
    <location>
        <position position="131"/>
    </location>
    <ligand>
        <name>Mg(2+)</name>
        <dbReference type="ChEBI" id="CHEBI:18420"/>
    </ligand>
</feature>
<dbReference type="Gene3D" id="3.90.470.20">
    <property type="entry name" value="4'-phosphopantetheinyl transferase domain"/>
    <property type="match status" value="1"/>
</dbReference>
<keyword evidence="13" id="KW-0460">Magnesium</keyword>
<evidence type="ECO:0000256" key="11">
    <source>
        <dbReference type="ARBA" id="ARBA00049191"/>
    </source>
</evidence>
<dbReference type="RefSeq" id="WP_090348958.1">
    <property type="nucleotide sequence ID" value="NZ_LT629751.1"/>
</dbReference>
<dbReference type="InterPro" id="IPR041354">
    <property type="entry name" value="4PPT_N"/>
</dbReference>
<protein>
    <recommendedName>
        <fullName evidence="5">Enterobactin synthase component D</fullName>
    </recommendedName>
    <alternativeName>
        <fullName evidence="8">4'-phosphopantetheinyl transferase EntD</fullName>
    </alternativeName>
    <alternativeName>
        <fullName evidence="9">Enterochelin synthase D</fullName>
    </alternativeName>
</protein>
<dbReference type="GO" id="GO:0008897">
    <property type="term" value="F:holo-[acyl-carrier-protein] synthase activity"/>
    <property type="evidence" value="ECO:0007669"/>
    <property type="project" value="InterPro"/>
</dbReference>
<keyword evidence="6" id="KW-0808">Transferase</keyword>
<dbReference type="InterPro" id="IPR037143">
    <property type="entry name" value="4-PPantetheinyl_Trfase_dom_sf"/>
</dbReference>
<dbReference type="EMBL" id="LT629751">
    <property type="protein sequence ID" value="SDS59674.1"/>
    <property type="molecule type" value="Genomic_DNA"/>
</dbReference>
<dbReference type="Proteomes" id="UP000243359">
    <property type="component" value="Chromosome I"/>
</dbReference>
<comment type="catalytic activity">
    <reaction evidence="11">
        <text>apo-[peptidyl-carrier protein] + CoA = holo-[peptidyl-carrier protein] + adenosine 3',5'-bisphosphate + H(+)</text>
        <dbReference type="Rhea" id="RHEA:46228"/>
        <dbReference type="Rhea" id="RHEA-COMP:11479"/>
        <dbReference type="Rhea" id="RHEA-COMP:11480"/>
        <dbReference type="ChEBI" id="CHEBI:15378"/>
        <dbReference type="ChEBI" id="CHEBI:29999"/>
        <dbReference type="ChEBI" id="CHEBI:57287"/>
        <dbReference type="ChEBI" id="CHEBI:58343"/>
        <dbReference type="ChEBI" id="CHEBI:64479"/>
    </reaction>
</comment>
<dbReference type="InterPro" id="IPR008278">
    <property type="entry name" value="4-PPantetheinyl_Trfase_dom"/>
</dbReference>
<dbReference type="GO" id="GO:0009366">
    <property type="term" value="C:enterobactin synthetase complex"/>
    <property type="evidence" value="ECO:0007669"/>
    <property type="project" value="InterPro"/>
</dbReference>
<dbReference type="AlphaFoldDB" id="A0A1H1THL2"/>
<sequence length="243" mass="26191">MSAPPFHTPPFCSAPAAAWPLPLPLPGLILHSCRFDPAQLADDDFARCGLIPPPAIAGAAAKRRSEFLAGRLCAASALLDLHGRPAYPARGADNAPCWPAGSLGSITHSHGWAAALVGAQSAWRGLGLDAEPLIPASRAERLAGEILTADELAQFLHLPTEERGRYLTLCFSLKESLFKALYPLVQRRFWFQAAALVEQDGNGRVRLQLREELGGEWTPGTCLEGQFARHEERLLSLVAIPAH</sequence>
<dbReference type="PRINTS" id="PR01399">
    <property type="entry name" value="ENTSNTHTASED"/>
</dbReference>
<evidence type="ECO:0000313" key="16">
    <source>
        <dbReference type="EMBL" id="SDS59674.1"/>
    </source>
</evidence>
<comment type="function">
    <text evidence="1">Involved in the biosynthesis of the siderophore enterobactin (enterochelin), which is a macrocyclic trimeric lactone of N-(2,3-dihydroxybenzoyl)-serine. The serine trilactone serves as a scaffolding for the three catechol functionalities that provide hexadentate coordination for the tightly ligated iron(2+) atoms. Plays an essential role in the assembly of the enterobactin by catalyzing the transfer of the 4'-phosphopantetheine (Ppant) moiety from coenzyme A to the apo-domains of both EntB (ArCP domain) and EntF (PCP domain) to yield their holo-forms which make them competent for the activation of 2,3-dihydroxybenzoate (DHB) and L-serine, respectively.</text>
</comment>
<feature type="binding site" evidence="12">
    <location>
        <begin position="107"/>
        <end position="108"/>
    </location>
    <ligand>
        <name>CoA</name>
        <dbReference type="ChEBI" id="CHEBI:57287"/>
    </ligand>
</feature>
<evidence type="ECO:0000256" key="12">
    <source>
        <dbReference type="PIRSR" id="PIRSR603542-1"/>
    </source>
</evidence>
<name>A0A1H1THL2_9PSED</name>
<dbReference type="Pfam" id="PF01648">
    <property type="entry name" value="ACPS"/>
    <property type="match status" value="1"/>
</dbReference>
<dbReference type="GO" id="GO:0009239">
    <property type="term" value="P:enterobactin biosynthetic process"/>
    <property type="evidence" value="ECO:0007669"/>
    <property type="project" value="UniProtKB-UniPathway"/>
</dbReference>
<evidence type="ECO:0000259" key="15">
    <source>
        <dbReference type="Pfam" id="PF17837"/>
    </source>
</evidence>
<evidence type="ECO:0000256" key="7">
    <source>
        <dbReference type="ARBA" id="ARBA00023191"/>
    </source>
</evidence>
<feature type="binding site" evidence="12">
    <location>
        <position position="71"/>
    </location>
    <ligand>
        <name>CoA</name>
        <dbReference type="ChEBI" id="CHEBI:57287"/>
    </ligand>
</feature>
<comment type="catalytic activity">
    <reaction evidence="10">
        <text>apo-[aryl-carrier protein] + CoA = holo-[aryl-carrier protein] + adenosine 3',5'-bisphosphate + H(+)</text>
        <dbReference type="Rhea" id="RHEA:48404"/>
        <dbReference type="Rhea" id="RHEA-COMP:15903"/>
        <dbReference type="Rhea" id="RHEA-COMP:17557"/>
        <dbReference type="ChEBI" id="CHEBI:15378"/>
        <dbReference type="ChEBI" id="CHEBI:29999"/>
        <dbReference type="ChEBI" id="CHEBI:57287"/>
        <dbReference type="ChEBI" id="CHEBI:58343"/>
        <dbReference type="ChEBI" id="CHEBI:64479"/>
    </reaction>
</comment>
<feature type="binding site" evidence="12">
    <location>
        <position position="175"/>
    </location>
    <ligand>
        <name>CoA</name>
        <dbReference type="ChEBI" id="CHEBI:57287"/>
    </ligand>
</feature>
<comment type="subunit">
    <text evidence="4">EntB, EntD, EntE, and EntF form a multienzyme complex called enterobactin synthase.</text>
</comment>
<evidence type="ECO:0000256" key="13">
    <source>
        <dbReference type="PIRSR" id="PIRSR603542-2"/>
    </source>
</evidence>
<feature type="binding site" evidence="12">
    <location>
        <position position="179"/>
    </location>
    <ligand>
        <name>CoA</name>
        <dbReference type="ChEBI" id="CHEBI:57287"/>
    </ligand>
</feature>
<gene>
    <name evidence="16" type="ORF">SAMN05216221_2166</name>
</gene>
<evidence type="ECO:0000256" key="5">
    <source>
        <dbReference type="ARBA" id="ARBA00019087"/>
    </source>
</evidence>
<comment type="cofactor">
    <cofactor evidence="13">
        <name>Mg(2+)</name>
        <dbReference type="ChEBI" id="CHEBI:18420"/>
    </cofactor>
</comment>
<evidence type="ECO:0000256" key="8">
    <source>
        <dbReference type="ARBA" id="ARBA00029894"/>
    </source>
</evidence>
<dbReference type="Pfam" id="PF17837">
    <property type="entry name" value="4PPT_N"/>
    <property type="match status" value="1"/>
</dbReference>
<dbReference type="GO" id="GO:0000287">
    <property type="term" value="F:magnesium ion binding"/>
    <property type="evidence" value="ECO:0007669"/>
    <property type="project" value="InterPro"/>
</dbReference>
<accession>A0A1H1THL2</accession>